<name>A0A7J0BI80_9BACT</name>
<protein>
    <submittedName>
        <fullName evidence="1">Uncharacterized protein</fullName>
    </submittedName>
</protein>
<dbReference type="AlphaFoldDB" id="A0A7J0BI80"/>
<organism evidence="1 2">
    <name type="scientific">Desulfovibrio subterraneus</name>
    <dbReference type="NCBI Taxonomy" id="2718620"/>
    <lineage>
        <taxon>Bacteria</taxon>
        <taxon>Pseudomonadati</taxon>
        <taxon>Thermodesulfobacteriota</taxon>
        <taxon>Desulfovibrionia</taxon>
        <taxon>Desulfovibrionales</taxon>
        <taxon>Desulfovibrionaceae</taxon>
        <taxon>Desulfovibrio</taxon>
    </lineage>
</organism>
<dbReference type="Proteomes" id="UP000503840">
    <property type="component" value="Unassembled WGS sequence"/>
</dbReference>
<comment type="caution">
    <text evidence="1">The sequence shown here is derived from an EMBL/GenBank/DDBJ whole genome shotgun (WGS) entry which is preliminary data.</text>
</comment>
<keyword evidence="2" id="KW-1185">Reference proteome</keyword>
<evidence type="ECO:0000313" key="1">
    <source>
        <dbReference type="EMBL" id="GFM33268.1"/>
    </source>
</evidence>
<reference evidence="1 2" key="1">
    <citation type="submission" date="2020-05" db="EMBL/GenBank/DDBJ databases">
        <title>Draft genome sequence of Desulfovibrio sp. strain HN2T.</title>
        <authorList>
            <person name="Ueno A."/>
            <person name="Tamazawa S."/>
            <person name="Tamamura S."/>
            <person name="Murakami T."/>
            <person name="Kiyama T."/>
            <person name="Inomata H."/>
            <person name="Amano Y."/>
            <person name="Miyakawa K."/>
            <person name="Tamaki H."/>
            <person name="Naganuma T."/>
            <person name="Kaneko K."/>
        </authorList>
    </citation>
    <scope>NUCLEOTIDE SEQUENCE [LARGE SCALE GENOMIC DNA]</scope>
    <source>
        <strain evidence="1 2">HN2</strain>
    </source>
</reference>
<evidence type="ECO:0000313" key="2">
    <source>
        <dbReference type="Proteomes" id="UP000503840"/>
    </source>
</evidence>
<proteinExistence type="predicted"/>
<gene>
    <name evidence="1" type="ORF">DSM101010T_16330</name>
</gene>
<dbReference type="EMBL" id="BLVO01000013">
    <property type="protein sequence ID" value="GFM33268.1"/>
    <property type="molecule type" value="Genomic_DNA"/>
</dbReference>
<accession>A0A7J0BI80</accession>
<sequence>MDWTQAEVFIRRCIVCGVDLKTAWSSQRIVKSVGASVIRVQIGAAKCVAIPVSMLQVINAHLDGGGVFDRTYFSQKYPVEAKNRGCMIHVIGQIFVKAGLARQNRRSYVI</sequence>